<dbReference type="Pfam" id="PF14109">
    <property type="entry name" value="GldH_lipo"/>
    <property type="match status" value="1"/>
</dbReference>
<dbReference type="PROSITE" id="PS51257">
    <property type="entry name" value="PROKAR_LIPOPROTEIN"/>
    <property type="match status" value="1"/>
</dbReference>
<dbReference type="Proteomes" id="UP000295741">
    <property type="component" value="Unassembled WGS sequence"/>
</dbReference>
<dbReference type="OrthoDB" id="982482at2"/>
<dbReference type="InterPro" id="IPR020018">
    <property type="entry name" value="Motility-assoc_lipoprot_GldH"/>
</dbReference>
<keyword evidence="1" id="KW-0732">Signal</keyword>
<dbReference type="EMBL" id="SNWP01000011">
    <property type="protein sequence ID" value="TDO26617.1"/>
    <property type="molecule type" value="Genomic_DNA"/>
</dbReference>
<dbReference type="AlphaFoldDB" id="A0A4R6IW82"/>
<feature type="signal peptide" evidence="1">
    <location>
        <begin position="1"/>
        <end position="19"/>
    </location>
</feature>
<organism evidence="2 3">
    <name type="scientific">Sediminibacterium goheungense</name>
    <dbReference type="NCBI Taxonomy" id="1086393"/>
    <lineage>
        <taxon>Bacteria</taxon>
        <taxon>Pseudomonadati</taxon>
        <taxon>Bacteroidota</taxon>
        <taxon>Chitinophagia</taxon>
        <taxon>Chitinophagales</taxon>
        <taxon>Chitinophagaceae</taxon>
        <taxon>Sediminibacterium</taxon>
    </lineage>
</organism>
<evidence type="ECO:0000313" key="2">
    <source>
        <dbReference type="EMBL" id="TDO26617.1"/>
    </source>
</evidence>
<proteinExistence type="predicted"/>
<protein>
    <submittedName>
        <fullName evidence="2">Gliding motility-associated lipoprotein GldH</fullName>
    </submittedName>
</protein>
<dbReference type="NCBIfam" id="TIGR03511">
    <property type="entry name" value="GldH_lipo"/>
    <property type="match status" value="1"/>
</dbReference>
<feature type="chain" id="PRO_5020893224" evidence="1">
    <location>
        <begin position="20"/>
        <end position="155"/>
    </location>
</feature>
<accession>A0A4R6IW82</accession>
<keyword evidence="2" id="KW-0449">Lipoprotein</keyword>
<name>A0A4R6IW82_9BACT</name>
<sequence length="155" mass="17899">MKSVHYPVLLLFLFLSACGTNDMFERTERFPNHEWPVSQQPEAKFEISDTASLYNIYVVIRHTDAYRYNNIWLQVTTQSPADTPRKQLLDISLADNTKGWLGSGMDDIFDRRARITQAPIRLKKGTYTFTLQQAMREDPLAYVLSAGIRVEKVKP</sequence>
<dbReference type="RefSeq" id="WP_133474498.1">
    <property type="nucleotide sequence ID" value="NZ_SNWP01000011.1"/>
</dbReference>
<evidence type="ECO:0000313" key="3">
    <source>
        <dbReference type="Proteomes" id="UP000295741"/>
    </source>
</evidence>
<evidence type="ECO:0000256" key="1">
    <source>
        <dbReference type="SAM" id="SignalP"/>
    </source>
</evidence>
<keyword evidence="3" id="KW-1185">Reference proteome</keyword>
<reference evidence="2 3" key="1">
    <citation type="submission" date="2019-03" db="EMBL/GenBank/DDBJ databases">
        <title>Genomic Encyclopedia of Archaeal and Bacterial Type Strains, Phase II (KMG-II): from individual species to whole genera.</title>
        <authorList>
            <person name="Goeker M."/>
        </authorList>
    </citation>
    <scope>NUCLEOTIDE SEQUENCE [LARGE SCALE GENOMIC DNA]</scope>
    <source>
        <strain evidence="2 3">DSM 28323</strain>
    </source>
</reference>
<gene>
    <name evidence="2" type="ORF">BC659_1925</name>
</gene>
<comment type="caution">
    <text evidence="2">The sequence shown here is derived from an EMBL/GenBank/DDBJ whole genome shotgun (WGS) entry which is preliminary data.</text>
</comment>